<evidence type="ECO:0008006" key="9">
    <source>
        <dbReference type="Google" id="ProtNLM"/>
    </source>
</evidence>
<evidence type="ECO:0000259" key="5">
    <source>
        <dbReference type="Pfam" id="PF04935"/>
    </source>
</evidence>
<name>A0A166QXC6_9AGAM</name>
<dbReference type="AlphaFoldDB" id="A0A166QXC6"/>
<evidence type="ECO:0000313" key="8">
    <source>
        <dbReference type="Proteomes" id="UP000076532"/>
    </source>
</evidence>
<evidence type="ECO:0000313" key="7">
    <source>
        <dbReference type="EMBL" id="KZP27660.1"/>
    </source>
</evidence>
<comment type="subcellular location">
    <subcellularLocation>
        <location evidence="1">Nucleus</location>
    </subcellularLocation>
</comment>
<organism evidence="7 8">
    <name type="scientific">Athelia psychrophila</name>
    <dbReference type="NCBI Taxonomy" id="1759441"/>
    <lineage>
        <taxon>Eukaryota</taxon>
        <taxon>Fungi</taxon>
        <taxon>Dikarya</taxon>
        <taxon>Basidiomycota</taxon>
        <taxon>Agaricomycotina</taxon>
        <taxon>Agaricomycetes</taxon>
        <taxon>Agaricomycetidae</taxon>
        <taxon>Atheliales</taxon>
        <taxon>Atheliaceae</taxon>
        <taxon>Athelia</taxon>
    </lineage>
</organism>
<dbReference type="OrthoDB" id="444809at2759"/>
<feature type="compositionally biased region" description="Basic and acidic residues" evidence="4">
    <location>
        <begin position="175"/>
        <end position="225"/>
    </location>
</feature>
<feature type="compositionally biased region" description="Acidic residues" evidence="4">
    <location>
        <begin position="126"/>
        <end position="144"/>
    </location>
</feature>
<dbReference type="Pfam" id="PF15459">
    <property type="entry name" value="RRP14"/>
    <property type="match status" value="1"/>
</dbReference>
<feature type="region of interest" description="Disordered" evidence="4">
    <location>
        <begin position="34"/>
        <end position="288"/>
    </location>
</feature>
<sequence>MPTSPAVLQKSLERHNETFESLLKLIPPKYYIVSDGPNGNELASSKYLKNSKNKKAPKQAVKEATKKAKRDKLDPANNKTVVDLQKEAAALKEAASSTSKGKRKAATDEPDDSDDEDMDAGFNVDMENDSEEGGESDGDNDEDMVPMPESGGISALREKLHARMASLRRGGQPEAGDRDELLEERRRQRAAMREKRRKETKEKIKREEEAKGKKGKGKDKTDSRAQGHQTKTQLLVPDEPSTSRPSHGPNHTNITYSSLAGASSTSAKRVQSLKISSNPSQALDQLTARKEKLAALPEDKRKSIEEREKWAKAEARMEGVKVFDDEGRLKKAVKRMDKEKKKSKKDWDDRKEQITKSMAAKQKKRTDNIATRNDRASDKRKGVGKNKVAAKAAKARPGFEGKSYGKGKDKGKKPAGKGK</sequence>
<dbReference type="GO" id="GO:0005730">
    <property type="term" value="C:nucleolus"/>
    <property type="evidence" value="ECO:0007669"/>
    <property type="project" value="TreeGrafter"/>
</dbReference>
<dbReference type="Proteomes" id="UP000076532">
    <property type="component" value="Unassembled WGS sequence"/>
</dbReference>
<keyword evidence="3" id="KW-0539">Nucleus</keyword>
<dbReference type="GO" id="GO:0003723">
    <property type="term" value="F:RNA binding"/>
    <property type="evidence" value="ECO:0007669"/>
    <property type="project" value="TreeGrafter"/>
</dbReference>
<comment type="similarity">
    <text evidence="2">Belongs to the SURF6 family.</text>
</comment>
<gene>
    <name evidence="7" type="ORF">FIBSPDRAFT_1039982</name>
</gene>
<dbReference type="InterPro" id="IPR029188">
    <property type="entry name" value="Rrp14_N"/>
</dbReference>
<evidence type="ECO:0000256" key="1">
    <source>
        <dbReference type="ARBA" id="ARBA00004123"/>
    </source>
</evidence>
<feature type="compositionally biased region" description="Low complexity" evidence="4">
    <location>
        <begin position="385"/>
        <end position="396"/>
    </location>
</feature>
<feature type="compositionally biased region" description="Basic and acidic residues" evidence="4">
    <location>
        <begin position="372"/>
        <end position="381"/>
    </location>
</feature>
<dbReference type="Pfam" id="PF04935">
    <property type="entry name" value="SURF6"/>
    <property type="match status" value="1"/>
</dbReference>
<dbReference type="InterPro" id="IPR007019">
    <property type="entry name" value="SURF6"/>
</dbReference>
<accession>A0A166QXC6</accession>
<dbReference type="InterPro" id="IPR029190">
    <property type="entry name" value="Rrp14/SURF6_C"/>
</dbReference>
<evidence type="ECO:0000259" key="6">
    <source>
        <dbReference type="Pfam" id="PF15459"/>
    </source>
</evidence>
<feature type="compositionally biased region" description="Polar residues" evidence="4">
    <location>
        <begin position="240"/>
        <end position="284"/>
    </location>
</feature>
<dbReference type="GO" id="GO:0042273">
    <property type="term" value="P:ribosomal large subunit biogenesis"/>
    <property type="evidence" value="ECO:0007669"/>
    <property type="project" value="TreeGrafter"/>
</dbReference>
<evidence type="ECO:0000256" key="2">
    <source>
        <dbReference type="ARBA" id="ARBA00005904"/>
    </source>
</evidence>
<dbReference type="STRING" id="436010.A0A166QXC6"/>
<protein>
    <recommendedName>
        <fullName evidence="9">SURF6-domain-containing protein</fullName>
    </recommendedName>
</protein>
<feature type="compositionally biased region" description="Basic and acidic residues" evidence="4">
    <location>
        <begin position="334"/>
        <end position="354"/>
    </location>
</feature>
<dbReference type="GO" id="GO:0003677">
    <property type="term" value="F:DNA binding"/>
    <property type="evidence" value="ECO:0007669"/>
    <property type="project" value="TreeGrafter"/>
</dbReference>
<feature type="compositionally biased region" description="Basic and acidic residues" evidence="4">
    <location>
        <begin position="60"/>
        <end position="74"/>
    </location>
</feature>
<proteinExistence type="inferred from homology"/>
<evidence type="ECO:0000256" key="4">
    <source>
        <dbReference type="SAM" id="MobiDB-lite"/>
    </source>
</evidence>
<feature type="region of interest" description="Disordered" evidence="4">
    <location>
        <begin position="334"/>
        <end position="419"/>
    </location>
</feature>
<evidence type="ECO:0000256" key="3">
    <source>
        <dbReference type="ARBA" id="ARBA00023242"/>
    </source>
</evidence>
<dbReference type="GO" id="GO:0042274">
    <property type="term" value="P:ribosomal small subunit biogenesis"/>
    <property type="evidence" value="ECO:0007669"/>
    <property type="project" value="TreeGrafter"/>
</dbReference>
<reference evidence="7 8" key="1">
    <citation type="journal article" date="2016" name="Mol. Biol. Evol.">
        <title>Comparative Genomics of Early-Diverging Mushroom-Forming Fungi Provides Insights into the Origins of Lignocellulose Decay Capabilities.</title>
        <authorList>
            <person name="Nagy L.G."/>
            <person name="Riley R."/>
            <person name="Tritt A."/>
            <person name="Adam C."/>
            <person name="Daum C."/>
            <person name="Floudas D."/>
            <person name="Sun H."/>
            <person name="Yadav J.S."/>
            <person name="Pangilinan J."/>
            <person name="Larsson K.H."/>
            <person name="Matsuura K."/>
            <person name="Barry K."/>
            <person name="Labutti K."/>
            <person name="Kuo R."/>
            <person name="Ohm R.A."/>
            <person name="Bhattacharya S.S."/>
            <person name="Shirouzu T."/>
            <person name="Yoshinaga Y."/>
            <person name="Martin F.M."/>
            <person name="Grigoriev I.V."/>
            <person name="Hibbett D.S."/>
        </authorList>
    </citation>
    <scope>NUCLEOTIDE SEQUENCE [LARGE SCALE GENOMIC DNA]</scope>
    <source>
        <strain evidence="7 8">CBS 109695</strain>
    </source>
</reference>
<dbReference type="PANTHER" id="PTHR14369">
    <property type="entry name" value="SURFEIT LOCUS PROTEIN 6"/>
    <property type="match status" value="1"/>
</dbReference>
<dbReference type="PANTHER" id="PTHR14369:SF0">
    <property type="entry name" value="SURFEIT LOCUS PROTEIN 6"/>
    <property type="match status" value="1"/>
</dbReference>
<feature type="domain" description="Ribosomal RNA-processing protein 14/surfeit locus protein 6 C-terminal" evidence="5">
    <location>
        <begin position="180"/>
        <end position="382"/>
    </location>
</feature>
<feature type="compositionally biased region" description="Acidic residues" evidence="4">
    <location>
        <begin position="108"/>
        <end position="119"/>
    </location>
</feature>
<feature type="compositionally biased region" description="Basic residues" evidence="4">
    <location>
        <begin position="409"/>
        <end position="419"/>
    </location>
</feature>
<feature type="domain" description="Ribosomal RNA-processing protein 14 N-terminal" evidence="6">
    <location>
        <begin position="11"/>
        <end position="76"/>
    </location>
</feature>
<dbReference type="EMBL" id="KV417507">
    <property type="protein sequence ID" value="KZP27660.1"/>
    <property type="molecule type" value="Genomic_DNA"/>
</dbReference>
<keyword evidence="8" id="KW-1185">Reference proteome</keyword>